<evidence type="ECO:0000256" key="6">
    <source>
        <dbReference type="PROSITE-ProRule" id="PRU10141"/>
    </source>
</evidence>
<dbReference type="CDD" id="cd14014">
    <property type="entry name" value="STKc_PknB_like"/>
    <property type="match status" value="1"/>
</dbReference>
<dbReference type="InterPro" id="IPR011009">
    <property type="entry name" value="Kinase-like_dom_sf"/>
</dbReference>
<dbReference type="SUPFAM" id="SSF56112">
    <property type="entry name" value="Protein kinase-like (PK-like)"/>
    <property type="match status" value="1"/>
</dbReference>
<dbReference type="Pfam" id="PF19363">
    <property type="entry name" value="DUF5939"/>
    <property type="match status" value="1"/>
</dbReference>
<accession>A0A5C5XLU6</accession>
<sequence length="957" mass="107599">MTVTNLDHTNASSHFVKNGVDEIDNCEVTGQIETDPRISHGMAPVSRNAQQLQQIGTYRIIKKLGAGGMGAVYLGIDERDNSKVAIKVLTQDAEPDLDAVRRFEKEAKLLGEVNHPHVSNLRDAGEWNGVFYLVMDYVNGIDLKVLLAVERKLSEYLALGIIRDICDALAEAHSRGIVHRDIKPANVMLVVEEVPGQEAVHTLSELIRGGHHPMVKLTDFGLARHVDQSESMAMTKTGAMLGTPYYLSPEQCSGQYKISPATDIYALGITLFQILAGRPPFQAPDPVKLITMHSFEEAPDIRKHNPEVSDGVAALIERCLQKTPDQRFADGAHLRDEIDRLLRGETNDVAIHPIVPEVKSQITEAVWEWDLKSTPQELWPHVSNTERINQAIGLPSVDYQTERDENGQLRRFGSFKLGFSKLTWEEHPFEWVEGKRLGVLREFKNGPFHWFASIVELQPLSDGGTKLLHRVRVATRGMLGRFLAHLEVNVKGRKNLDQVYKRIDSVIAKKSKQVNLEDPFESPAKLTRSIQQRIQSRVERLDSTQVDQESLDYLIRHLTDSPAQELARIRPYAIAEKWGLDKQMFSETCLQACTVGLLELHWDILCPTCRISSDIKDTIADIDKHSYCEACDLEFETDFQNAIELFFRVHPEIRKADLKTYCIGGPEHAPHVVAQARMSPGEKLEFDLALDAGTYTLRGPQLPYTAQFIAESNQGAIRTSLKLSQKFDTRCKTRLQAGRQLFTLENGYEIPLLVRLERTVLNQNVLTAADASRIAMFRELFPDEVLSREQLTDYTTCTLLGIRITDLEALFEASSESGAFRMLSQKFEKLCQSVVACRGQVIKQAEDRILAAFPETNDALELTHTLLKEQQTREFKMALGVTLHRGTTMTTTMNGQMDYFGRSVTTANQMLERVVADGLLLSSSLAQDIEVTQGLKKMNVFPEKSGGQSDRVFRLKS</sequence>
<dbReference type="SMART" id="SM00220">
    <property type="entry name" value="S_TKc"/>
    <property type="match status" value="1"/>
</dbReference>
<feature type="binding site" evidence="6">
    <location>
        <position position="87"/>
    </location>
    <ligand>
        <name>ATP</name>
        <dbReference type="ChEBI" id="CHEBI:30616"/>
    </ligand>
</feature>
<dbReference type="Gene3D" id="3.30.200.20">
    <property type="entry name" value="Phosphorylase Kinase, domain 1"/>
    <property type="match status" value="1"/>
</dbReference>
<dbReference type="Gene3D" id="3.30.70.1230">
    <property type="entry name" value="Nucleotide cyclase"/>
    <property type="match status" value="1"/>
</dbReference>
<proteinExistence type="predicted"/>
<evidence type="ECO:0000256" key="4">
    <source>
        <dbReference type="ARBA" id="ARBA00022777"/>
    </source>
</evidence>
<evidence type="ECO:0000256" key="3">
    <source>
        <dbReference type="ARBA" id="ARBA00022741"/>
    </source>
</evidence>
<dbReference type="InterPro" id="IPR000719">
    <property type="entry name" value="Prot_kinase_dom"/>
</dbReference>
<dbReference type="PANTHER" id="PTHR43289:SF6">
    <property type="entry name" value="SERINE_THREONINE-PROTEIN KINASE NEKL-3"/>
    <property type="match status" value="1"/>
</dbReference>
<reference evidence="9 10" key="1">
    <citation type="submission" date="2019-02" db="EMBL/GenBank/DDBJ databases">
        <title>Deep-cultivation of Planctomycetes and their phenomic and genomic characterization uncovers novel biology.</title>
        <authorList>
            <person name="Wiegand S."/>
            <person name="Jogler M."/>
            <person name="Boedeker C."/>
            <person name="Pinto D."/>
            <person name="Vollmers J."/>
            <person name="Rivas-Marin E."/>
            <person name="Kohn T."/>
            <person name="Peeters S.H."/>
            <person name="Heuer A."/>
            <person name="Rast P."/>
            <person name="Oberbeckmann S."/>
            <person name="Bunk B."/>
            <person name="Jeske O."/>
            <person name="Meyerdierks A."/>
            <person name="Storesund J.E."/>
            <person name="Kallscheuer N."/>
            <person name="Luecker S."/>
            <person name="Lage O.M."/>
            <person name="Pohl T."/>
            <person name="Merkel B.J."/>
            <person name="Hornburger P."/>
            <person name="Mueller R.-W."/>
            <person name="Bruemmer F."/>
            <person name="Labrenz M."/>
            <person name="Spormann A.M."/>
            <person name="Op Den Camp H."/>
            <person name="Overmann J."/>
            <person name="Amann R."/>
            <person name="Jetten M.S.M."/>
            <person name="Mascher T."/>
            <person name="Medema M.H."/>
            <person name="Devos D.P."/>
            <person name="Kaster A.-K."/>
            <person name="Ovreas L."/>
            <person name="Rohde M."/>
            <person name="Galperin M.Y."/>
            <person name="Jogler C."/>
        </authorList>
    </citation>
    <scope>NUCLEOTIDE SEQUENCE [LARGE SCALE GENOMIC DNA]</scope>
    <source>
        <strain evidence="9 10">Pan54</strain>
    </source>
</reference>
<dbReference type="PANTHER" id="PTHR43289">
    <property type="entry name" value="MITOGEN-ACTIVATED PROTEIN KINASE KINASE KINASE 20-RELATED"/>
    <property type="match status" value="1"/>
</dbReference>
<comment type="caution">
    <text evidence="9">The sequence shown here is derived from an EMBL/GenBank/DDBJ whole genome shotgun (WGS) entry which is preliminary data.</text>
</comment>
<evidence type="ECO:0000256" key="5">
    <source>
        <dbReference type="ARBA" id="ARBA00022840"/>
    </source>
</evidence>
<evidence type="ECO:0000259" key="7">
    <source>
        <dbReference type="PROSITE" id="PS50011"/>
    </source>
</evidence>
<dbReference type="Proteomes" id="UP000316095">
    <property type="component" value="Unassembled WGS sequence"/>
</dbReference>
<dbReference type="InterPro" id="IPR045983">
    <property type="entry name" value="GUC-dom-containing_N"/>
</dbReference>
<gene>
    <name evidence="9" type="primary">prkC_17</name>
    <name evidence="9" type="ORF">Pan54_46890</name>
</gene>
<dbReference type="GO" id="GO:0016020">
    <property type="term" value="C:membrane"/>
    <property type="evidence" value="ECO:0007669"/>
    <property type="project" value="UniProtKB-SubCell"/>
</dbReference>
<feature type="domain" description="Protein kinase" evidence="7">
    <location>
        <begin position="58"/>
        <end position="355"/>
    </location>
</feature>
<comment type="subcellular location">
    <subcellularLocation>
        <location evidence="1">Membrane</location>
        <topology evidence="1">Single-pass membrane protein</topology>
    </subcellularLocation>
</comment>
<dbReference type="GO" id="GO:0035556">
    <property type="term" value="P:intracellular signal transduction"/>
    <property type="evidence" value="ECO:0007669"/>
    <property type="project" value="InterPro"/>
</dbReference>
<dbReference type="GO" id="GO:0009190">
    <property type="term" value="P:cyclic nucleotide biosynthetic process"/>
    <property type="evidence" value="ECO:0007669"/>
    <property type="project" value="InterPro"/>
</dbReference>
<dbReference type="InterPro" id="IPR008271">
    <property type="entry name" value="Ser/Thr_kinase_AS"/>
</dbReference>
<dbReference type="AlphaFoldDB" id="A0A5C5XLU6"/>
<feature type="domain" description="Guanylate cyclase" evidence="8">
    <location>
        <begin position="798"/>
        <end position="911"/>
    </location>
</feature>
<dbReference type="GO" id="GO:0005524">
    <property type="term" value="F:ATP binding"/>
    <property type="evidence" value="ECO:0007669"/>
    <property type="project" value="UniProtKB-UniRule"/>
</dbReference>
<keyword evidence="4 9" id="KW-0418">Kinase</keyword>
<dbReference type="InterPro" id="IPR029787">
    <property type="entry name" value="Nucleotide_cyclase"/>
</dbReference>
<dbReference type="GO" id="GO:0004016">
    <property type="term" value="F:adenylate cyclase activity"/>
    <property type="evidence" value="ECO:0007669"/>
    <property type="project" value="UniProtKB-ARBA"/>
</dbReference>
<keyword evidence="2 9" id="KW-0808">Transferase</keyword>
<keyword evidence="5 6" id="KW-0067">ATP-binding</keyword>
<dbReference type="InterPro" id="IPR001054">
    <property type="entry name" value="A/G_cyclase"/>
</dbReference>
<protein>
    <submittedName>
        <fullName evidence="9">Serine/threonine-protein kinase PrkC</fullName>
        <ecNumber evidence="9">2.7.11.1</ecNumber>
    </submittedName>
</protein>
<dbReference type="SUPFAM" id="SSF55961">
    <property type="entry name" value="Bet v1-like"/>
    <property type="match status" value="1"/>
</dbReference>
<keyword evidence="3 6" id="KW-0547">Nucleotide-binding</keyword>
<dbReference type="RefSeq" id="WP_146505699.1">
    <property type="nucleotide sequence ID" value="NZ_SJPG01000001.1"/>
</dbReference>
<dbReference type="EMBL" id="SJPG01000001">
    <property type="protein sequence ID" value="TWT63930.1"/>
    <property type="molecule type" value="Genomic_DNA"/>
</dbReference>
<name>A0A5C5XLU6_9PLAN</name>
<dbReference type="PROSITE" id="PS00108">
    <property type="entry name" value="PROTEIN_KINASE_ST"/>
    <property type="match status" value="1"/>
</dbReference>
<dbReference type="SUPFAM" id="SSF55073">
    <property type="entry name" value="Nucleotide cyclase"/>
    <property type="match status" value="1"/>
</dbReference>
<evidence type="ECO:0000313" key="9">
    <source>
        <dbReference type="EMBL" id="TWT63930.1"/>
    </source>
</evidence>
<evidence type="ECO:0000256" key="2">
    <source>
        <dbReference type="ARBA" id="ARBA00022679"/>
    </source>
</evidence>
<dbReference type="GO" id="GO:0004674">
    <property type="term" value="F:protein serine/threonine kinase activity"/>
    <property type="evidence" value="ECO:0007669"/>
    <property type="project" value="UniProtKB-EC"/>
</dbReference>
<evidence type="ECO:0000256" key="1">
    <source>
        <dbReference type="ARBA" id="ARBA00004167"/>
    </source>
</evidence>
<dbReference type="PROSITE" id="PS50011">
    <property type="entry name" value="PROTEIN_KINASE_DOM"/>
    <property type="match status" value="1"/>
</dbReference>
<dbReference type="InterPro" id="IPR017441">
    <property type="entry name" value="Protein_kinase_ATP_BS"/>
</dbReference>
<dbReference type="EC" id="2.7.11.1" evidence="9"/>
<dbReference type="Pfam" id="PF00069">
    <property type="entry name" value="Pkinase"/>
    <property type="match status" value="1"/>
</dbReference>
<keyword evidence="10" id="KW-1185">Reference proteome</keyword>
<dbReference type="PROSITE" id="PS00107">
    <property type="entry name" value="PROTEIN_KINASE_ATP"/>
    <property type="match status" value="1"/>
</dbReference>
<dbReference type="Gene3D" id="1.10.510.10">
    <property type="entry name" value="Transferase(Phosphotransferase) domain 1"/>
    <property type="match status" value="1"/>
</dbReference>
<evidence type="ECO:0000313" key="10">
    <source>
        <dbReference type="Proteomes" id="UP000316095"/>
    </source>
</evidence>
<organism evidence="9 10">
    <name type="scientific">Rubinisphaera italica</name>
    <dbReference type="NCBI Taxonomy" id="2527969"/>
    <lineage>
        <taxon>Bacteria</taxon>
        <taxon>Pseudomonadati</taxon>
        <taxon>Planctomycetota</taxon>
        <taxon>Planctomycetia</taxon>
        <taxon>Planctomycetales</taxon>
        <taxon>Planctomycetaceae</taxon>
        <taxon>Rubinisphaera</taxon>
    </lineage>
</organism>
<dbReference type="OrthoDB" id="6111975at2"/>
<dbReference type="PROSITE" id="PS50125">
    <property type="entry name" value="GUANYLATE_CYCLASE_2"/>
    <property type="match status" value="1"/>
</dbReference>
<evidence type="ECO:0000259" key="8">
    <source>
        <dbReference type="PROSITE" id="PS50125"/>
    </source>
</evidence>